<evidence type="ECO:0000256" key="9">
    <source>
        <dbReference type="PROSITE-ProRule" id="PRU00042"/>
    </source>
</evidence>
<evidence type="ECO:0000256" key="4">
    <source>
        <dbReference type="ARBA" id="ARBA00022771"/>
    </source>
</evidence>
<dbReference type="Gene3D" id="3.30.160.60">
    <property type="entry name" value="Classic Zinc Finger"/>
    <property type="match status" value="5"/>
</dbReference>
<accession>B4JYX5</accession>
<keyword evidence="7" id="KW-0804">Transcription</keyword>
<feature type="domain" description="C2H2-type" evidence="12">
    <location>
        <begin position="236"/>
        <end position="263"/>
    </location>
</feature>
<evidence type="ECO:0000256" key="11">
    <source>
        <dbReference type="SAM" id="Coils"/>
    </source>
</evidence>
<evidence type="ECO:0000256" key="2">
    <source>
        <dbReference type="ARBA" id="ARBA00022723"/>
    </source>
</evidence>
<dbReference type="Pfam" id="PF07776">
    <property type="entry name" value="zf-AD"/>
    <property type="match status" value="1"/>
</dbReference>
<dbReference type="SMR" id="B4JYX5"/>
<dbReference type="InterPro" id="IPR012934">
    <property type="entry name" value="Znf_AD"/>
</dbReference>
<feature type="domain" description="C2H2-type" evidence="12">
    <location>
        <begin position="180"/>
        <end position="207"/>
    </location>
</feature>
<dbReference type="STRING" id="7222.B4JYX5"/>
<protein>
    <submittedName>
        <fullName evidence="14">GH22379</fullName>
    </submittedName>
</protein>
<evidence type="ECO:0000256" key="3">
    <source>
        <dbReference type="ARBA" id="ARBA00022737"/>
    </source>
</evidence>
<dbReference type="PhylomeDB" id="B4JYX5"/>
<dbReference type="GO" id="GO:0008270">
    <property type="term" value="F:zinc ion binding"/>
    <property type="evidence" value="ECO:0007669"/>
    <property type="project" value="UniProtKB-UniRule"/>
</dbReference>
<dbReference type="EMBL" id="CH916378">
    <property type="protein sequence ID" value="EDV98590.1"/>
    <property type="molecule type" value="Genomic_DNA"/>
</dbReference>
<feature type="coiled-coil region" evidence="11">
    <location>
        <begin position="73"/>
        <end position="100"/>
    </location>
</feature>
<dbReference type="Gene3D" id="3.40.1800.20">
    <property type="match status" value="1"/>
</dbReference>
<dbReference type="PROSITE" id="PS50157">
    <property type="entry name" value="ZINC_FINGER_C2H2_2"/>
    <property type="match status" value="5"/>
</dbReference>
<dbReference type="GO" id="GO:0030674">
    <property type="term" value="F:protein-macromolecule adaptor activity"/>
    <property type="evidence" value="ECO:0007669"/>
    <property type="project" value="UniProtKB-ARBA"/>
</dbReference>
<keyword evidence="4 9" id="KW-0863">Zinc-finger</keyword>
<keyword evidence="2 10" id="KW-0479">Metal-binding</keyword>
<feature type="binding site" evidence="10">
    <location>
        <position position="58"/>
    </location>
    <ligand>
        <name>Zn(2+)</name>
        <dbReference type="ChEBI" id="CHEBI:29105"/>
    </ligand>
</feature>
<dbReference type="InParanoid" id="B4JYX5"/>
<dbReference type="HOGENOM" id="CLU_002678_94_3_1"/>
<proteinExistence type="predicted"/>
<evidence type="ECO:0000256" key="1">
    <source>
        <dbReference type="ARBA" id="ARBA00004123"/>
    </source>
</evidence>
<dbReference type="AlphaFoldDB" id="B4JYX5"/>
<evidence type="ECO:0000259" key="12">
    <source>
        <dbReference type="PROSITE" id="PS50157"/>
    </source>
</evidence>
<evidence type="ECO:0000256" key="7">
    <source>
        <dbReference type="ARBA" id="ARBA00023163"/>
    </source>
</evidence>
<evidence type="ECO:0000259" key="13">
    <source>
        <dbReference type="PROSITE" id="PS51915"/>
    </source>
</evidence>
<evidence type="ECO:0000313" key="14">
    <source>
        <dbReference type="EMBL" id="EDV98590.1"/>
    </source>
</evidence>
<feature type="domain" description="C2H2-type" evidence="12">
    <location>
        <begin position="208"/>
        <end position="235"/>
    </location>
</feature>
<keyword evidence="3" id="KW-0677">Repeat</keyword>
<comment type="subcellular location">
    <subcellularLocation>
        <location evidence="1">Nucleus</location>
    </subcellularLocation>
</comment>
<sequence>MEDWRGLCRTCGITINEKIARAKLFEELNYPLVSLIEDITDMWMESDRSLPEYICNKCKSLLEEVVEFRVSCLDTHKKLLEAKRRAIKNLKDEHNLCEDIENVNNTDCVELQQANSKSNCEAVEIQCPEPSKSSAKANRINRRSSSKKPNTWICEQCGGEFKCSTYLKLHMLRHTGKKEFECDICKRRYYTHNEMIRHKILHSKARPYSCRFCDKSFRGTSSKAVHERTHTNERPFACQYCEKTFTSTSVRRMHERVHINNRKYHCEPCDQWFQRSSHLSLHQRTKLHKSKIINT</sequence>
<dbReference type="FunFam" id="3.30.160.60:FF:000688">
    <property type="entry name" value="zinc finger protein 197 isoform X1"/>
    <property type="match status" value="1"/>
</dbReference>
<feature type="binding site" evidence="10">
    <location>
        <position position="55"/>
    </location>
    <ligand>
        <name>Zn(2+)</name>
        <dbReference type="ChEBI" id="CHEBI:29105"/>
    </ligand>
</feature>
<gene>
    <name evidence="14" type="primary">Dgri\GH22379</name>
    <name evidence="14" type="ORF">Dgri_GH22379</name>
</gene>
<feature type="domain" description="C2H2-type" evidence="12">
    <location>
        <begin position="264"/>
        <end position="293"/>
    </location>
</feature>
<feature type="domain" description="C2H2-type" evidence="12">
    <location>
        <begin position="152"/>
        <end position="179"/>
    </location>
</feature>
<keyword evidence="11" id="KW-0175">Coiled coil</keyword>
<dbReference type="PANTHER" id="PTHR47772">
    <property type="entry name" value="ZINC FINGER PROTEIN 200"/>
    <property type="match status" value="1"/>
</dbReference>
<keyword evidence="8" id="KW-0539">Nucleus</keyword>
<dbReference type="OrthoDB" id="6591996at2759"/>
<dbReference type="Proteomes" id="UP000001070">
    <property type="component" value="Unassembled WGS sequence"/>
</dbReference>
<dbReference type="PROSITE" id="PS00028">
    <property type="entry name" value="ZINC_FINGER_C2H2_1"/>
    <property type="match status" value="5"/>
</dbReference>
<dbReference type="KEGG" id="dgr:6569922"/>
<evidence type="ECO:0000256" key="6">
    <source>
        <dbReference type="ARBA" id="ARBA00023015"/>
    </source>
</evidence>
<dbReference type="eggNOG" id="KOG1721">
    <property type="taxonomic scope" value="Eukaryota"/>
</dbReference>
<dbReference type="PROSITE" id="PS51915">
    <property type="entry name" value="ZAD"/>
    <property type="match status" value="1"/>
</dbReference>
<dbReference type="PANTHER" id="PTHR47772:SF13">
    <property type="entry name" value="GASTRULA ZINC FINGER PROTEIN XLCGF49.1-LIKE-RELATED"/>
    <property type="match status" value="1"/>
</dbReference>
<evidence type="ECO:0000313" key="15">
    <source>
        <dbReference type="Proteomes" id="UP000001070"/>
    </source>
</evidence>
<feature type="domain" description="ZAD" evidence="13">
    <location>
        <begin position="6"/>
        <end position="82"/>
    </location>
</feature>
<keyword evidence="6" id="KW-0805">Transcription regulation</keyword>
<keyword evidence="15" id="KW-1185">Reference proteome</keyword>
<dbReference type="SMART" id="SM00355">
    <property type="entry name" value="ZnF_C2H2"/>
    <property type="match status" value="5"/>
</dbReference>
<evidence type="ECO:0000256" key="5">
    <source>
        <dbReference type="ARBA" id="ARBA00022833"/>
    </source>
</evidence>
<dbReference type="InterPro" id="IPR036236">
    <property type="entry name" value="Znf_C2H2_sf"/>
</dbReference>
<dbReference type="GO" id="GO:0005634">
    <property type="term" value="C:nucleus"/>
    <property type="evidence" value="ECO:0007669"/>
    <property type="project" value="UniProtKB-SubCell"/>
</dbReference>
<dbReference type="InterPro" id="IPR013087">
    <property type="entry name" value="Znf_C2H2_type"/>
</dbReference>
<evidence type="ECO:0000256" key="10">
    <source>
        <dbReference type="PROSITE-ProRule" id="PRU01263"/>
    </source>
</evidence>
<dbReference type="OMA" id="CEICDQW"/>
<keyword evidence="5 10" id="KW-0862">Zinc</keyword>
<dbReference type="SUPFAM" id="SSF57667">
    <property type="entry name" value="beta-beta-alpha zinc fingers"/>
    <property type="match status" value="3"/>
</dbReference>
<feature type="binding site" evidence="10">
    <location>
        <position position="11"/>
    </location>
    <ligand>
        <name>Zn(2+)</name>
        <dbReference type="ChEBI" id="CHEBI:29105"/>
    </ligand>
</feature>
<dbReference type="FunCoup" id="B4JYX5">
    <property type="interactions" value="116"/>
</dbReference>
<dbReference type="SUPFAM" id="SSF57716">
    <property type="entry name" value="Glucocorticoid receptor-like (DNA-binding domain)"/>
    <property type="match status" value="1"/>
</dbReference>
<evidence type="ECO:0000256" key="8">
    <source>
        <dbReference type="ARBA" id="ARBA00023242"/>
    </source>
</evidence>
<feature type="binding site" evidence="10">
    <location>
        <position position="8"/>
    </location>
    <ligand>
        <name>Zn(2+)</name>
        <dbReference type="ChEBI" id="CHEBI:29105"/>
    </ligand>
</feature>
<reference evidence="14 15" key="1">
    <citation type="journal article" date="2007" name="Nature">
        <title>Evolution of genes and genomes on the Drosophila phylogeny.</title>
        <authorList>
            <consortium name="Drosophila 12 Genomes Consortium"/>
            <person name="Clark A.G."/>
            <person name="Eisen M.B."/>
            <person name="Smith D.R."/>
            <person name="Bergman C.M."/>
            <person name="Oliver B."/>
            <person name="Markow T.A."/>
            <person name="Kaufman T.C."/>
            <person name="Kellis M."/>
            <person name="Gelbart W."/>
            <person name="Iyer V.N."/>
            <person name="Pollard D.A."/>
            <person name="Sackton T.B."/>
            <person name="Larracuente A.M."/>
            <person name="Singh N.D."/>
            <person name="Abad J.P."/>
            <person name="Abt D.N."/>
            <person name="Adryan B."/>
            <person name="Aguade M."/>
            <person name="Akashi H."/>
            <person name="Anderson W.W."/>
            <person name="Aquadro C.F."/>
            <person name="Ardell D.H."/>
            <person name="Arguello R."/>
            <person name="Artieri C.G."/>
            <person name="Barbash D.A."/>
            <person name="Barker D."/>
            <person name="Barsanti P."/>
            <person name="Batterham P."/>
            <person name="Batzoglou S."/>
            <person name="Begun D."/>
            <person name="Bhutkar A."/>
            <person name="Blanco E."/>
            <person name="Bosak S.A."/>
            <person name="Bradley R.K."/>
            <person name="Brand A.D."/>
            <person name="Brent M.R."/>
            <person name="Brooks A.N."/>
            <person name="Brown R.H."/>
            <person name="Butlin R.K."/>
            <person name="Caggese C."/>
            <person name="Calvi B.R."/>
            <person name="Bernardo de Carvalho A."/>
            <person name="Caspi A."/>
            <person name="Castrezana S."/>
            <person name="Celniker S.E."/>
            <person name="Chang J.L."/>
            <person name="Chapple C."/>
            <person name="Chatterji S."/>
            <person name="Chinwalla A."/>
            <person name="Civetta A."/>
            <person name="Clifton S.W."/>
            <person name="Comeron J.M."/>
            <person name="Costello J.C."/>
            <person name="Coyne J.A."/>
            <person name="Daub J."/>
            <person name="David R.G."/>
            <person name="Delcher A.L."/>
            <person name="Delehaunty K."/>
            <person name="Do C.B."/>
            <person name="Ebling H."/>
            <person name="Edwards K."/>
            <person name="Eickbush T."/>
            <person name="Evans J.D."/>
            <person name="Filipski A."/>
            <person name="Findeiss S."/>
            <person name="Freyhult E."/>
            <person name="Fulton L."/>
            <person name="Fulton R."/>
            <person name="Garcia A.C."/>
            <person name="Gardiner A."/>
            <person name="Garfield D.A."/>
            <person name="Garvin B.E."/>
            <person name="Gibson G."/>
            <person name="Gilbert D."/>
            <person name="Gnerre S."/>
            <person name="Godfrey J."/>
            <person name="Good R."/>
            <person name="Gotea V."/>
            <person name="Gravely B."/>
            <person name="Greenberg A.J."/>
            <person name="Griffiths-Jones S."/>
            <person name="Gross S."/>
            <person name="Guigo R."/>
            <person name="Gustafson E.A."/>
            <person name="Haerty W."/>
            <person name="Hahn M.W."/>
            <person name="Halligan D.L."/>
            <person name="Halpern A.L."/>
            <person name="Halter G.M."/>
            <person name="Han M.V."/>
            <person name="Heger A."/>
            <person name="Hillier L."/>
            <person name="Hinrichs A.S."/>
            <person name="Holmes I."/>
            <person name="Hoskins R.A."/>
            <person name="Hubisz M.J."/>
            <person name="Hultmark D."/>
            <person name="Huntley M.A."/>
            <person name="Jaffe D.B."/>
            <person name="Jagadeeshan S."/>
            <person name="Jeck W.R."/>
            <person name="Johnson J."/>
            <person name="Jones C.D."/>
            <person name="Jordan W.C."/>
            <person name="Karpen G.H."/>
            <person name="Kataoka E."/>
            <person name="Keightley P.D."/>
            <person name="Kheradpour P."/>
            <person name="Kirkness E.F."/>
            <person name="Koerich L.B."/>
            <person name="Kristiansen K."/>
            <person name="Kudrna D."/>
            <person name="Kulathinal R.J."/>
            <person name="Kumar S."/>
            <person name="Kwok R."/>
            <person name="Lander E."/>
            <person name="Langley C.H."/>
            <person name="Lapoint R."/>
            <person name="Lazzaro B.P."/>
            <person name="Lee S.J."/>
            <person name="Levesque L."/>
            <person name="Li R."/>
            <person name="Lin C.F."/>
            <person name="Lin M.F."/>
            <person name="Lindblad-Toh K."/>
            <person name="Llopart A."/>
            <person name="Long M."/>
            <person name="Low L."/>
            <person name="Lozovsky E."/>
            <person name="Lu J."/>
            <person name="Luo M."/>
            <person name="Machado C.A."/>
            <person name="Makalowski W."/>
            <person name="Marzo M."/>
            <person name="Matsuda M."/>
            <person name="Matzkin L."/>
            <person name="McAllister B."/>
            <person name="McBride C.S."/>
            <person name="McKernan B."/>
            <person name="McKernan K."/>
            <person name="Mendez-Lago M."/>
            <person name="Minx P."/>
            <person name="Mollenhauer M.U."/>
            <person name="Montooth K."/>
            <person name="Mount S.M."/>
            <person name="Mu X."/>
            <person name="Myers E."/>
            <person name="Negre B."/>
            <person name="Newfeld S."/>
            <person name="Nielsen R."/>
            <person name="Noor M.A."/>
            <person name="O'Grady P."/>
            <person name="Pachter L."/>
            <person name="Papaceit M."/>
            <person name="Parisi M.J."/>
            <person name="Parisi M."/>
            <person name="Parts L."/>
            <person name="Pedersen J.S."/>
            <person name="Pesole G."/>
            <person name="Phillippy A.M."/>
            <person name="Ponting C.P."/>
            <person name="Pop M."/>
            <person name="Porcelli D."/>
            <person name="Powell J.R."/>
            <person name="Prohaska S."/>
            <person name="Pruitt K."/>
            <person name="Puig M."/>
            <person name="Quesneville H."/>
            <person name="Ram K.R."/>
            <person name="Rand D."/>
            <person name="Rasmussen M.D."/>
            <person name="Reed L.K."/>
            <person name="Reenan R."/>
            <person name="Reily A."/>
            <person name="Remington K.A."/>
            <person name="Rieger T.T."/>
            <person name="Ritchie M.G."/>
            <person name="Robin C."/>
            <person name="Rogers Y.H."/>
            <person name="Rohde C."/>
            <person name="Rozas J."/>
            <person name="Rubenfield M.J."/>
            <person name="Ruiz A."/>
            <person name="Russo S."/>
            <person name="Salzberg S.L."/>
            <person name="Sanchez-Gracia A."/>
            <person name="Saranga D.J."/>
            <person name="Sato H."/>
            <person name="Schaeffer S.W."/>
            <person name="Schatz M.C."/>
            <person name="Schlenke T."/>
            <person name="Schwartz R."/>
            <person name="Segarra C."/>
            <person name="Singh R.S."/>
            <person name="Sirot L."/>
            <person name="Sirota M."/>
            <person name="Sisneros N.B."/>
            <person name="Smith C.D."/>
            <person name="Smith T.F."/>
            <person name="Spieth J."/>
            <person name="Stage D.E."/>
            <person name="Stark A."/>
            <person name="Stephan W."/>
            <person name="Strausberg R.L."/>
            <person name="Strempel S."/>
            <person name="Sturgill D."/>
            <person name="Sutton G."/>
            <person name="Sutton G.G."/>
            <person name="Tao W."/>
            <person name="Teichmann S."/>
            <person name="Tobari Y.N."/>
            <person name="Tomimura Y."/>
            <person name="Tsolas J.M."/>
            <person name="Valente V.L."/>
            <person name="Venter E."/>
            <person name="Venter J.C."/>
            <person name="Vicario S."/>
            <person name="Vieira F.G."/>
            <person name="Vilella A.J."/>
            <person name="Villasante A."/>
            <person name="Walenz B."/>
            <person name="Wang J."/>
            <person name="Wasserman M."/>
            <person name="Watts T."/>
            <person name="Wilson D."/>
            <person name="Wilson R.K."/>
            <person name="Wing R.A."/>
            <person name="Wolfner M.F."/>
            <person name="Wong A."/>
            <person name="Wong G.K."/>
            <person name="Wu C.I."/>
            <person name="Wu G."/>
            <person name="Yamamoto D."/>
            <person name="Yang H.P."/>
            <person name="Yang S.P."/>
            <person name="Yorke J.A."/>
            <person name="Yoshida K."/>
            <person name="Zdobnov E."/>
            <person name="Zhang P."/>
            <person name="Zhang Y."/>
            <person name="Zimin A.V."/>
            <person name="Baldwin J."/>
            <person name="Abdouelleil A."/>
            <person name="Abdulkadir J."/>
            <person name="Abebe A."/>
            <person name="Abera B."/>
            <person name="Abreu J."/>
            <person name="Acer S.C."/>
            <person name="Aftuck L."/>
            <person name="Alexander A."/>
            <person name="An P."/>
            <person name="Anderson E."/>
            <person name="Anderson S."/>
            <person name="Arachi H."/>
            <person name="Azer M."/>
            <person name="Bachantsang P."/>
            <person name="Barry A."/>
            <person name="Bayul T."/>
            <person name="Berlin A."/>
            <person name="Bessette D."/>
            <person name="Bloom T."/>
            <person name="Blye J."/>
            <person name="Boguslavskiy L."/>
            <person name="Bonnet C."/>
            <person name="Boukhgalter B."/>
            <person name="Bourzgui I."/>
            <person name="Brown A."/>
            <person name="Cahill P."/>
            <person name="Channer S."/>
            <person name="Cheshatsang Y."/>
            <person name="Chuda L."/>
            <person name="Citroen M."/>
            <person name="Collymore A."/>
            <person name="Cooke P."/>
            <person name="Costello M."/>
            <person name="D'Aco K."/>
            <person name="Daza R."/>
            <person name="De Haan G."/>
            <person name="DeGray S."/>
            <person name="DeMaso C."/>
            <person name="Dhargay N."/>
            <person name="Dooley K."/>
            <person name="Dooley E."/>
            <person name="Doricent M."/>
            <person name="Dorje P."/>
            <person name="Dorjee K."/>
            <person name="Dupes A."/>
            <person name="Elong R."/>
            <person name="Falk J."/>
            <person name="Farina A."/>
            <person name="Faro S."/>
            <person name="Ferguson D."/>
            <person name="Fisher S."/>
            <person name="Foley C.D."/>
            <person name="Franke A."/>
            <person name="Friedrich D."/>
            <person name="Gadbois L."/>
            <person name="Gearin G."/>
            <person name="Gearin C.R."/>
            <person name="Giannoukos G."/>
            <person name="Goode T."/>
            <person name="Graham J."/>
            <person name="Grandbois E."/>
            <person name="Grewal S."/>
            <person name="Gyaltsen K."/>
            <person name="Hafez N."/>
            <person name="Hagos B."/>
            <person name="Hall J."/>
            <person name="Henson C."/>
            <person name="Hollinger A."/>
            <person name="Honan T."/>
            <person name="Huard M.D."/>
            <person name="Hughes L."/>
            <person name="Hurhula B."/>
            <person name="Husby M.E."/>
            <person name="Kamat A."/>
            <person name="Kanga B."/>
            <person name="Kashin S."/>
            <person name="Khazanovich D."/>
            <person name="Kisner P."/>
            <person name="Lance K."/>
            <person name="Lara M."/>
            <person name="Lee W."/>
            <person name="Lennon N."/>
            <person name="Letendre F."/>
            <person name="LeVine R."/>
            <person name="Lipovsky A."/>
            <person name="Liu X."/>
            <person name="Liu J."/>
            <person name="Liu S."/>
            <person name="Lokyitsang T."/>
            <person name="Lokyitsang Y."/>
            <person name="Lubonja R."/>
            <person name="Lui A."/>
            <person name="MacDonald P."/>
            <person name="Magnisalis V."/>
            <person name="Maru K."/>
            <person name="Matthews C."/>
            <person name="McCusker W."/>
            <person name="McDonough S."/>
            <person name="Mehta T."/>
            <person name="Meldrim J."/>
            <person name="Meneus L."/>
            <person name="Mihai O."/>
            <person name="Mihalev A."/>
            <person name="Mihova T."/>
            <person name="Mittelman R."/>
            <person name="Mlenga V."/>
            <person name="Montmayeur A."/>
            <person name="Mulrain L."/>
            <person name="Navidi A."/>
            <person name="Naylor J."/>
            <person name="Negash T."/>
            <person name="Nguyen T."/>
            <person name="Nguyen N."/>
            <person name="Nicol R."/>
            <person name="Norbu C."/>
            <person name="Norbu N."/>
            <person name="Novod N."/>
            <person name="O'Neill B."/>
            <person name="Osman S."/>
            <person name="Markiewicz E."/>
            <person name="Oyono O.L."/>
            <person name="Patti C."/>
            <person name="Phunkhang P."/>
            <person name="Pierre F."/>
            <person name="Priest M."/>
            <person name="Raghuraman S."/>
            <person name="Rege F."/>
            <person name="Reyes R."/>
            <person name="Rise C."/>
            <person name="Rogov P."/>
            <person name="Ross K."/>
            <person name="Ryan E."/>
            <person name="Settipalli S."/>
            <person name="Shea T."/>
            <person name="Sherpa N."/>
            <person name="Shi L."/>
            <person name="Shih D."/>
            <person name="Sparrow T."/>
            <person name="Spaulding J."/>
            <person name="Stalker J."/>
            <person name="Stange-Thomann N."/>
            <person name="Stavropoulos S."/>
            <person name="Stone C."/>
            <person name="Strader C."/>
            <person name="Tesfaye S."/>
            <person name="Thomson T."/>
            <person name="Thoulutsang Y."/>
            <person name="Thoulutsang D."/>
            <person name="Topham K."/>
            <person name="Topping I."/>
            <person name="Tsamla T."/>
            <person name="Vassiliev H."/>
            <person name="Vo A."/>
            <person name="Wangchuk T."/>
            <person name="Wangdi T."/>
            <person name="Weiand M."/>
            <person name="Wilkinson J."/>
            <person name="Wilson A."/>
            <person name="Yadav S."/>
            <person name="Young G."/>
            <person name="Yu Q."/>
            <person name="Zembek L."/>
            <person name="Zhong D."/>
            <person name="Zimmer A."/>
            <person name="Zwirko Z."/>
            <person name="Jaffe D.B."/>
            <person name="Alvarez P."/>
            <person name="Brockman W."/>
            <person name="Butler J."/>
            <person name="Chin C."/>
            <person name="Gnerre S."/>
            <person name="Grabherr M."/>
            <person name="Kleber M."/>
            <person name="Mauceli E."/>
            <person name="MacCallum I."/>
        </authorList>
    </citation>
    <scope>NUCLEOTIDE SEQUENCE [LARGE SCALE GENOMIC DNA]</scope>
    <source>
        <strain evidence="15">Tucson 15287-2541.00</strain>
    </source>
</reference>
<name>B4JYX5_DROGR</name>
<organism evidence="15">
    <name type="scientific">Drosophila grimshawi</name>
    <name type="common">Hawaiian fruit fly</name>
    <name type="synonym">Idiomyia grimshawi</name>
    <dbReference type="NCBI Taxonomy" id="7222"/>
    <lineage>
        <taxon>Eukaryota</taxon>
        <taxon>Metazoa</taxon>
        <taxon>Ecdysozoa</taxon>
        <taxon>Arthropoda</taxon>
        <taxon>Hexapoda</taxon>
        <taxon>Insecta</taxon>
        <taxon>Pterygota</taxon>
        <taxon>Neoptera</taxon>
        <taxon>Endopterygota</taxon>
        <taxon>Diptera</taxon>
        <taxon>Brachycera</taxon>
        <taxon>Muscomorpha</taxon>
        <taxon>Ephydroidea</taxon>
        <taxon>Drosophilidae</taxon>
        <taxon>Drosophila</taxon>
        <taxon>Hawaiian Drosophila</taxon>
    </lineage>
</organism>
<dbReference type="SMART" id="SM00868">
    <property type="entry name" value="zf-AD"/>
    <property type="match status" value="2"/>
</dbReference>
<dbReference type="InterPro" id="IPR050636">
    <property type="entry name" value="C2H2-ZF_domain-containing"/>
</dbReference>